<feature type="transmembrane region" description="Helical" evidence="2">
    <location>
        <begin position="12"/>
        <end position="35"/>
    </location>
</feature>
<evidence type="ECO:0000313" key="6">
    <source>
        <dbReference type="Proteomes" id="UP001597052"/>
    </source>
</evidence>
<keyword evidence="2" id="KW-0472">Membrane</keyword>
<reference evidence="5 6" key="1">
    <citation type="journal article" date="2019" name="Int. J. Syst. Evol. Microbiol.">
        <title>The Global Catalogue of Microorganisms (GCM) 10K type strain sequencing project: providing services to taxonomists for standard genome sequencing and annotation.</title>
        <authorList>
            <consortium name="The Broad Institute Genomics Platform"/>
            <consortium name="The Broad Institute Genome Sequencing Center for Infectious Disease"/>
            <person name="Wu L."/>
            <person name="Ma J."/>
        </authorList>
    </citation>
    <scope>NUCLEOTIDE SEQUENCE [LARGE SCALE GENOMIC DNA]</scope>
    <source>
        <strain evidence="5 6">CGMCC 1.10593</strain>
    </source>
</reference>
<feature type="region of interest" description="Disordered" evidence="1">
    <location>
        <begin position="469"/>
        <end position="494"/>
    </location>
</feature>
<dbReference type="AlphaFoldDB" id="A0ABD6DBQ6"/>
<gene>
    <name evidence="5" type="ORF">ACFSBW_18110</name>
</gene>
<dbReference type="InterPro" id="IPR036162">
    <property type="entry name" value="Resolvase-like_N_sf"/>
</dbReference>
<feature type="domain" description="Resolvase/invertase-type recombinase catalytic" evidence="3">
    <location>
        <begin position="67"/>
        <end position="214"/>
    </location>
</feature>
<dbReference type="Gene3D" id="3.40.50.1390">
    <property type="entry name" value="Resolvase, N-terminal catalytic domain"/>
    <property type="match status" value="1"/>
</dbReference>
<proteinExistence type="predicted"/>
<dbReference type="Proteomes" id="UP001597052">
    <property type="component" value="Unassembled WGS sequence"/>
</dbReference>
<evidence type="ECO:0000256" key="1">
    <source>
        <dbReference type="SAM" id="MobiDB-lite"/>
    </source>
</evidence>
<keyword evidence="6" id="KW-1185">Reference proteome</keyword>
<keyword evidence="2" id="KW-0812">Transmembrane</keyword>
<dbReference type="InterPro" id="IPR038109">
    <property type="entry name" value="DNA_bind_recomb_sf"/>
</dbReference>
<feature type="compositionally biased region" description="Acidic residues" evidence="1">
    <location>
        <begin position="475"/>
        <end position="485"/>
    </location>
</feature>
<dbReference type="PROSITE" id="PS51737">
    <property type="entry name" value="RECOMBINASE_DNA_BIND"/>
    <property type="match status" value="1"/>
</dbReference>
<dbReference type="EMBL" id="JBHUDM010000009">
    <property type="protein sequence ID" value="MFD1643776.1"/>
    <property type="molecule type" value="Genomic_DNA"/>
</dbReference>
<dbReference type="InterPro" id="IPR050639">
    <property type="entry name" value="SSR_resolvase"/>
</dbReference>
<protein>
    <submittedName>
        <fullName evidence="5">Recombinase family protein</fullName>
    </submittedName>
</protein>
<evidence type="ECO:0000256" key="2">
    <source>
        <dbReference type="SAM" id="Phobius"/>
    </source>
</evidence>
<feature type="domain" description="Recombinase" evidence="4">
    <location>
        <begin position="223"/>
        <end position="328"/>
    </location>
</feature>
<name>A0ABD6DBQ6_9EURY</name>
<dbReference type="InterPro" id="IPR011109">
    <property type="entry name" value="DNA_bind_recombinase_dom"/>
</dbReference>
<dbReference type="Pfam" id="PF00239">
    <property type="entry name" value="Resolvase"/>
    <property type="match status" value="1"/>
</dbReference>
<keyword evidence="2" id="KW-1133">Transmembrane helix</keyword>
<dbReference type="SUPFAM" id="SSF53041">
    <property type="entry name" value="Resolvase-like"/>
    <property type="match status" value="1"/>
</dbReference>
<dbReference type="SMART" id="SM00857">
    <property type="entry name" value="Resolvase"/>
    <property type="match status" value="1"/>
</dbReference>
<dbReference type="Gene3D" id="3.90.1750.20">
    <property type="entry name" value="Putative Large Serine Recombinase, Chain B, Domain 2"/>
    <property type="match status" value="1"/>
</dbReference>
<comment type="caution">
    <text evidence="5">The sequence shown here is derived from an EMBL/GenBank/DDBJ whole genome shotgun (WGS) entry which is preliminary data.</text>
</comment>
<dbReference type="PROSITE" id="PS51736">
    <property type="entry name" value="RECOMBINASES_3"/>
    <property type="match status" value="1"/>
</dbReference>
<evidence type="ECO:0000259" key="3">
    <source>
        <dbReference type="PROSITE" id="PS51736"/>
    </source>
</evidence>
<evidence type="ECO:0000259" key="4">
    <source>
        <dbReference type="PROSITE" id="PS51737"/>
    </source>
</evidence>
<sequence length="494" mass="56165">MDENSSRRCVPDIYNIAGLLITLFSGVYITCAYTGIDCSSLIYILFTSGIGMIPVGLLSAEEVDGNRVLILVRVSSKSQSDNSSKSTQLEALKKVVEKIDGTVIEILEAEESAAEIERSQLNTALEMARNDEYDILAVYEVDRLSRADPWDTLRYLHDLQQSGITLYCDSYGFIDWDEHYDFEILAREAVFANRWLNRLKKGRVDGVRRALENGEWPFGGEPPVGYYTDTENKLKLDEEYAGFIQDIFHIYLETGNRSETKRQINSKLEQAGLETISYPQVKTILTSQLVLGRREYAGEVMATDSSLEVVDKSLFQEVQTLLSNQSARSESPSKPDFLRAGVERFGADYVMQLIDTFQPFRCRSCDGDMERRSSTDVWGIRMPRYECEDCGYEGGLVNESELKKLHQTFPLRCPYCTATEEFEATELRQAGTKFDYKYTCNLCEYSFGSDMQPDQLRRMLNHPALKFSITGNSEDQNDGEFESDDDQRSIGDFS</sequence>
<organism evidence="5 6">
    <name type="scientific">Halohasta litorea</name>
    <dbReference type="NCBI Taxonomy" id="869891"/>
    <lineage>
        <taxon>Archaea</taxon>
        <taxon>Methanobacteriati</taxon>
        <taxon>Methanobacteriota</taxon>
        <taxon>Stenosarchaea group</taxon>
        <taxon>Halobacteria</taxon>
        <taxon>Halobacteriales</taxon>
        <taxon>Haloferacaceae</taxon>
        <taxon>Halohasta</taxon>
    </lineage>
</organism>
<dbReference type="PANTHER" id="PTHR30461">
    <property type="entry name" value="DNA-INVERTASE FROM LAMBDOID PROPHAGE"/>
    <property type="match status" value="1"/>
</dbReference>
<evidence type="ECO:0000313" key="5">
    <source>
        <dbReference type="EMBL" id="MFD1643776.1"/>
    </source>
</evidence>
<accession>A0ABD6DBQ6</accession>
<dbReference type="Pfam" id="PF07508">
    <property type="entry name" value="Recombinase"/>
    <property type="match status" value="1"/>
</dbReference>
<dbReference type="PANTHER" id="PTHR30461:SF23">
    <property type="entry name" value="DNA RECOMBINASE-RELATED"/>
    <property type="match status" value="1"/>
</dbReference>
<dbReference type="InterPro" id="IPR006119">
    <property type="entry name" value="Resolv_N"/>
</dbReference>